<sequence>MNNQLMNPEQTDLYQRIQAFVFDHPDASFSFSKRLAKDNGWSDTYTQRVIDEYRKFVFLAVVAGHPVTPSDQVDQVWHQHLGYSRSYWQDFCPNVLQTPLHHEPTQGGRSEQLKFDDWYTRTLNSYQSFFGQSPPTDIWSPPRDRFSRDLCFQRLNLQQHWIIPKPTFKPLRRVNLNQLSVISLLFIVTIALSACNVTDGIPNPLNFNGGEFLMFYICSIIFVIFLAVQLRRFLRFPSGRSLSMDVGLDAYETAYLVNGQGRVVETAIASLIQKEFVVAQKSDRKLILQRPIEELSHPVEQAVANAILADGSLTKVRGCKIPSSIRERLEQLKLLVSAKQSLNVQRYPALLISLLCLLGVVKIFVGISRGKPVGFLIFLVIFLAIVGLFFWFTPPLRSRYGDRVVRNLQSLLSSRAVGATDIQLPLACALWGTTILPMEYGDFKAILTPPSSSSSGGGGGDGGGCGGGGCGGCGGCGGG</sequence>
<dbReference type="EMBL" id="CP130144">
    <property type="protein sequence ID" value="WNZ44069.1"/>
    <property type="molecule type" value="Genomic_DNA"/>
</dbReference>
<dbReference type="InterPro" id="IPR026467">
    <property type="entry name" value="Ser/Gly_Cys_C_dom"/>
</dbReference>
<feature type="transmembrane region" description="Helical" evidence="1">
    <location>
        <begin position="213"/>
        <end position="234"/>
    </location>
</feature>
<dbReference type="AlphaFoldDB" id="A0AA96WTN1"/>
<accession>A0AA96WTN1</accession>
<keyword evidence="1" id="KW-1133">Transmembrane helix</keyword>
<keyword evidence="1" id="KW-0812">Transmembrane</keyword>
<reference evidence="2" key="2">
    <citation type="submission" date="2023-07" db="EMBL/GenBank/DDBJ databases">
        <authorList>
            <person name="Bai X.-H."/>
            <person name="Wang H.-H."/>
            <person name="Wang J."/>
            <person name="Ma M.-Y."/>
            <person name="Hu H.-H."/>
            <person name="Song Z.-L."/>
            <person name="Ma H.-G."/>
            <person name="Fan Y."/>
            <person name="Du C.-Y."/>
            <person name="Xu J.-C."/>
        </authorList>
    </citation>
    <scope>NUCLEOTIDE SEQUENCE</scope>
    <source>
        <strain evidence="2">CZ1</strain>
    </source>
</reference>
<reference evidence="2" key="1">
    <citation type="journal article" date="2023" name="Plants (Basel)">
        <title>Genomic Analysis of Leptolyngbya boryana CZ1 Reveals Efficient Carbon Fixation Modules.</title>
        <authorList>
            <person name="Bai X."/>
            <person name="Wang H."/>
            <person name="Cheng W."/>
            <person name="Wang J."/>
            <person name="Ma M."/>
            <person name="Hu H."/>
            <person name="Song Z."/>
            <person name="Ma H."/>
            <person name="Fan Y."/>
            <person name="Du C."/>
            <person name="Xu J."/>
        </authorList>
    </citation>
    <scope>NUCLEOTIDE SEQUENCE</scope>
    <source>
        <strain evidence="2">CZ1</strain>
    </source>
</reference>
<name>A0AA96WTN1_LEPBY</name>
<keyword evidence="1" id="KW-0472">Membrane</keyword>
<evidence type="ECO:0000313" key="2">
    <source>
        <dbReference type="EMBL" id="WNZ44069.1"/>
    </source>
</evidence>
<feature type="transmembrane region" description="Helical" evidence="1">
    <location>
        <begin position="373"/>
        <end position="393"/>
    </location>
</feature>
<dbReference type="RefSeq" id="WP_316426256.1">
    <property type="nucleotide sequence ID" value="NZ_CP130144.1"/>
</dbReference>
<organism evidence="2">
    <name type="scientific">Leptolyngbya boryana CZ1</name>
    <dbReference type="NCBI Taxonomy" id="3060204"/>
    <lineage>
        <taxon>Bacteria</taxon>
        <taxon>Bacillati</taxon>
        <taxon>Cyanobacteriota</taxon>
        <taxon>Cyanophyceae</taxon>
        <taxon>Leptolyngbyales</taxon>
        <taxon>Leptolyngbyaceae</taxon>
        <taxon>Leptolyngbya group</taxon>
        <taxon>Leptolyngbya</taxon>
    </lineage>
</organism>
<evidence type="ECO:0000256" key="1">
    <source>
        <dbReference type="SAM" id="Phobius"/>
    </source>
</evidence>
<gene>
    <name evidence="2" type="ORF">Q2T42_19755</name>
</gene>
<dbReference type="NCBIfam" id="TIGR04222">
    <property type="entry name" value="near_uncomplex"/>
    <property type="match status" value="1"/>
</dbReference>
<feature type="transmembrane region" description="Helical" evidence="1">
    <location>
        <begin position="347"/>
        <end position="367"/>
    </location>
</feature>
<feature type="transmembrane region" description="Helical" evidence="1">
    <location>
        <begin position="179"/>
        <end position="201"/>
    </location>
</feature>
<proteinExistence type="predicted"/>
<protein>
    <submittedName>
        <fullName evidence="2">TIGR04222 domain-containing membrane protein</fullName>
    </submittedName>
</protein>